<dbReference type="WBParaSite" id="mrna-Wban_08448">
    <property type="protein sequence ID" value="mrna-Wban_08448"/>
    <property type="gene ID" value="Wban_08448"/>
</dbReference>
<reference evidence="1" key="2">
    <citation type="journal article" date="2016" name="Mol. Ecol.">
        <title>Population genomics of the filarial nematode parasite Wuchereria bancrofti from mosquitoes.</title>
        <authorList>
            <person name="Small S.T."/>
            <person name="Reimer L.J."/>
            <person name="Tisch D.J."/>
            <person name="King C.L."/>
            <person name="Christensen B.M."/>
            <person name="Siba P.M."/>
            <person name="Kazura J.W."/>
            <person name="Serre D."/>
            <person name="Zimmerman P.A."/>
        </authorList>
    </citation>
    <scope>NUCLEOTIDE SEQUENCE</scope>
    <source>
        <strain evidence="1">pt0022</strain>
    </source>
</reference>
<name>A0AAF5Q100_WUCBA</name>
<reference evidence="1" key="1">
    <citation type="submission" date="2015-03" db="EMBL/GenBank/DDBJ databases">
        <title>Wuchereria bancrofti Genome Sequencing Papua New Guinea Strain.</title>
        <authorList>
            <person name="Small S.T."/>
            <person name="Serre D."/>
            <person name="Zimmerman P.A."/>
        </authorList>
    </citation>
    <scope>NUCLEOTIDE SEQUENCE [LARGE SCALE GENOMIC DNA]</scope>
    <source>
        <strain evidence="1">pt0022</strain>
    </source>
</reference>
<evidence type="ECO:0000313" key="2">
    <source>
        <dbReference type="WBParaSite" id="mrna-Wban_08448"/>
    </source>
</evidence>
<dbReference type="WBParaSite" id="mrna-Wban_08490">
    <property type="protein sequence ID" value="mrna-Wban_08490"/>
    <property type="gene ID" value="Wban_08490"/>
</dbReference>
<protein>
    <submittedName>
        <fullName evidence="2 3">Uncharacterized protein</fullName>
    </submittedName>
</protein>
<evidence type="ECO:0000313" key="1">
    <source>
        <dbReference type="Proteomes" id="UP000093561"/>
    </source>
</evidence>
<evidence type="ECO:0000313" key="3">
    <source>
        <dbReference type="WBParaSite" id="mrna-Wban_08490"/>
    </source>
</evidence>
<proteinExistence type="predicted"/>
<accession>A0AAF5Q100</accession>
<dbReference type="AlphaFoldDB" id="A0AAF5Q100"/>
<dbReference type="Proteomes" id="UP000093561">
    <property type="component" value="Unassembled WGS sequence"/>
</dbReference>
<sequence length="33" mass="3778">MKTLAGIIMRNGYRSAECLKNFCFSSLFLMFIA</sequence>
<reference evidence="2 3" key="3">
    <citation type="submission" date="2024-02" db="UniProtKB">
        <authorList>
            <consortium name="WormBaseParasite"/>
        </authorList>
    </citation>
    <scope>IDENTIFICATION</scope>
    <source>
        <strain evidence="2 3">pt0022</strain>
    </source>
</reference>
<organism evidence="1 3">
    <name type="scientific">Wuchereria bancrofti</name>
    <dbReference type="NCBI Taxonomy" id="6293"/>
    <lineage>
        <taxon>Eukaryota</taxon>
        <taxon>Metazoa</taxon>
        <taxon>Ecdysozoa</taxon>
        <taxon>Nematoda</taxon>
        <taxon>Chromadorea</taxon>
        <taxon>Rhabditida</taxon>
        <taxon>Spirurina</taxon>
        <taxon>Spiruromorpha</taxon>
        <taxon>Filarioidea</taxon>
        <taxon>Onchocercidae</taxon>
        <taxon>Wuchereria</taxon>
    </lineage>
</organism>